<evidence type="ECO:0000256" key="2">
    <source>
        <dbReference type="ARBA" id="ARBA00005086"/>
    </source>
</evidence>
<evidence type="ECO:0000313" key="15">
    <source>
        <dbReference type="EMBL" id="GLU48979.1"/>
    </source>
</evidence>
<dbReference type="GO" id="GO:0016509">
    <property type="term" value="F:long-chain (3S)-3-hydroxyacyl-CoA dehydrogenase (NAD+) activity"/>
    <property type="evidence" value="ECO:0007669"/>
    <property type="project" value="TreeGrafter"/>
</dbReference>
<keyword evidence="5" id="KW-0276">Fatty acid metabolism</keyword>
<keyword evidence="11" id="KW-0511">Multifunctional enzyme</keyword>
<dbReference type="Gene3D" id="3.40.50.720">
    <property type="entry name" value="NAD(P)-binding Rossmann-like Domain"/>
    <property type="match status" value="1"/>
</dbReference>
<dbReference type="GO" id="GO:0006635">
    <property type="term" value="P:fatty acid beta-oxidation"/>
    <property type="evidence" value="ECO:0007669"/>
    <property type="project" value="UniProtKB-ARBA"/>
</dbReference>
<dbReference type="InterPro" id="IPR006176">
    <property type="entry name" value="3-OHacyl-CoA_DH_NAD-bd"/>
</dbReference>
<evidence type="ECO:0000256" key="3">
    <source>
        <dbReference type="ARBA" id="ARBA00007005"/>
    </source>
</evidence>
<accession>A0A9W6UJM3</accession>
<name>A0A9W6UJM3_9ACTN</name>
<keyword evidence="10" id="KW-0456">Lyase</keyword>
<evidence type="ECO:0000256" key="4">
    <source>
        <dbReference type="ARBA" id="ARBA00009463"/>
    </source>
</evidence>
<gene>
    <name evidence="15" type="ORF">Nans01_33300</name>
</gene>
<comment type="caution">
    <text evidence="15">The sequence shown here is derived from an EMBL/GenBank/DDBJ whole genome shotgun (WGS) entry which is preliminary data.</text>
</comment>
<keyword evidence="16" id="KW-1185">Reference proteome</keyword>
<dbReference type="PANTHER" id="PTHR43612">
    <property type="entry name" value="TRIFUNCTIONAL ENZYME SUBUNIT ALPHA"/>
    <property type="match status" value="1"/>
</dbReference>
<reference evidence="15" key="1">
    <citation type="submission" date="2023-02" db="EMBL/GenBank/DDBJ databases">
        <title>Nocardiopsis ansamitocini NBRC 112285.</title>
        <authorList>
            <person name="Ichikawa N."/>
            <person name="Sato H."/>
            <person name="Tonouchi N."/>
        </authorList>
    </citation>
    <scope>NUCLEOTIDE SEQUENCE</scope>
    <source>
        <strain evidence="15">NBRC 112285</strain>
    </source>
</reference>
<dbReference type="CDD" id="cd06558">
    <property type="entry name" value="crotonase-like"/>
    <property type="match status" value="1"/>
</dbReference>
<evidence type="ECO:0000256" key="5">
    <source>
        <dbReference type="ARBA" id="ARBA00022832"/>
    </source>
</evidence>
<dbReference type="Gene3D" id="1.10.1040.10">
    <property type="entry name" value="N-(1-d-carboxylethyl)-l-norvaline Dehydrogenase, domain 2"/>
    <property type="match status" value="2"/>
</dbReference>
<evidence type="ECO:0000256" key="1">
    <source>
        <dbReference type="ARBA" id="ARBA00005005"/>
    </source>
</evidence>
<dbReference type="Proteomes" id="UP001165092">
    <property type="component" value="Unassembled WGS sequence"/>
</dbReference>
<dbReference type="GO" id="GO:0004300">
    <property type="term" value="F:enoyl-CoA hydratase activity"/>
    <property type="evidence" value="ECO:0007669"/>
    <property type="project" value="TreeGrafter"/>
</dbReference>
<dbReference type="Pfam" id="PF00725">
    <property type="entry name" value="3HCDH"/>
    <property type="match status" value="1"/>
</dbReference>
<comment type="pathway">
    <text evidence="1">Lipid metabolism; fatty acid beta-oxidation.</text>
</comment>
<evidence type="ECO:0000259" key="14">
    <source>
        <dbReference type="Pfam" id="PF02737"/>
    </source>
</evidence>
<dbReference type="InterPro" id="IPR001753">
    <property type="entry name" value="Enoyl-CoA_hydra/iso"/>
</dbReference>
<dbReference type="SUPFAM" id="SSF52096">
    <property type="entry name" value="ClpP/crotonase"/>
    <property type="match status" value="1"/>
</dbReference>
<evidence type="ECO:0000259" key="13">
    <source>
        <dbReference type="Pfam" id="PF00725"/>
    </source>
</evidence>
<dbReference type="InterPro" id="IPR050136">
    <property type="entry name" value="FA_oxidation_alpha_subunit"/>
</dbReference>
<dbReference type="FunFam" id="3.40.50.720:FF:000009">
    <property type="entry name" value="Fatty oxidation complex, alpha subunit"/>
    <property type="match status" value="1"/>
</dbReference>
<dbReference type="AlphaFoldDB" id="A0A9W6UJM3"/>
<evidence type="ECO:0000256" key="7">
    <source>
        <dbReference type="ARBA" id="ARBA00023002"/>
    </source>
</evidence>
<dbReference type="InterPro" id="IPR036291">
    <property type="entry name" value="NAD(P)-bd_dom_sf"/>
</dbReference>
<comment type="pathway">
    <text evidence="2">Lipid metabolism; butanoate metabolism.</text>
</comment>
<evidence type="ECO:0000256" key="6">
    <source>
        <dbReference type="ARBA" id="ARBA00022963"/>
    </source>
</evidence>
<dbReference type="RefSeq" id="WP_285760437.1">
    <property type="nucleotide sequence ID" value="NZ_BSQG01000005.1"/>
</dbReference>
<evidence type="ECO:0000313" key="16">
    <source>
        <dbReference type="Proteomes" id="UP001165092"/>
    </source>
</evidence>
<dbReference type="SUPFAM" id="SSF48179">
    <property type="entry name" value="6-phosphogluconate dehydrogenase C-terminal domain-like"/>
    <property type="match status" value="2"/>
</dbReference>
<dbReference type="InterPro" id="IPR029045">
    <property type="entry name" value="ClpP/crotonase-like_dom_sf"/>
</dbReference>
<dbReference type="InterPro" id="IPR013328">
    <property type="entry name" value="6PGD_dom2"/>
</dbReference>
<evidence type="ECO:0000256" key="11">
    <source>
        <dbReference type="ARBA" id="ARBA00023268"/>
    </source>
</evidence>
<comment type="catalytic activity">
    <reaction evidence="12">
        <text>a (3S)-3-hydroxyacyl-CoA + NAD(+) = a 3-oxoacyl-CoA + NADH + H(+)</text>
        <dbReference type="Rhea" id="RHEA:22432"/>
        <dbReference type="ChEBI" id="CHEBI:15378"/>
        <dbReference type="ChEBI" id="CHEBI:57318"/>
        <dbReference type="ChEBI" id="CHEBI:57540"/>
        <dbReference type="ChEBI" id="CHEBI:57945"/>
        <dbReference type="ChEBI" id="CHEBI:90726"/>
        <dbReference type="EC" id="1.1.1.35"/>
    </reaction>
</comment>
<dbReference type="PANTHER" id="PTHR43612:SF3">
    <property type="entry name" value="TRIFUNCTIONAL ENZYME SUBUNIT ALPHA, MITOCHONDRIAL"/>
    <property type="match status" value="1"/>
</dbReference>
<feature type="domain" description="3-hydroxyacyl-CoA dehydrogenase NAD binding" evidence="14">
    <location>
        <begin position="334"/>
        <end position="513"/>
    </location>
</feature>
<organism evidence="15 16">
    <name type="scientific">Nocardiopsis ansamitocini</name>
    <dbReference type="NCBI Taxonomy" id="1670832"/>
    <lineage>
        <taxon>Bacteria</taxon>
        <taxon>Bacillati</taxon>
        <taxon>Actinomycetota</taxon>
        <taxon>Actinomycetes</taxon>
        <taxon>Streptosporangiales</taxon>
        <taxon>Nocardiopsidaceae</taxon>
        <taxon>Nocardiopsis</taxon>
    </lineage>
</organism>
<dbReference type="Pfam" id="PF02737">
    <property type="entry name" value="3HCDH_N"/>
    <property type="match status" value="1"/>
</dbReference>
<dbReference type="InterPro" id="IPR008927">
    <property type="entry name" value="6-PGluconate_DH-like_C_sf"/>
</dbReference>
<evidence type="ECO:0000256" key="8">
    <source>
        <dbReference type="ARBA" id="ARBA00023027"/>
    </source>
</evidence>
<comment type="similarity">
    <text evidence="4">Belongs to the 3-hydroxyacyl-CoA dehydrogenase family.</text>
</comment>
<feature type="domain" description="3-hydroxyacyl-CoA dehydrogenase C-terminal" evidence="13">
    <location>
        <begin position="517"/>
        <end position="597"/>
    </location>
</feature>
<evidence type="ECO:0000256" key="9">
    <source>
        <dbReference type="ARBA" id="ARBA00023098"/>
    </source>
</evidence>
<dbReference type="Pfam" id="PF00378">
    <property type="entry name" value="ECH_1"/>
    <property type="match status" value="1"/>
</dbReference>
<keyword evidence="8" id="KW-0520">NAD</keyword>
<dbReference type="GO" id="GO:0070403">
    <property type="term" value="F:NAD+ binding"/>
    <property type="evidence" value="ECO:0007669"/>
    <property type="project" value="InterPro"/>
</dbReference>
<keyword evidence="7" id="KW-0560">Oxidoreductase</keyword>
<dbReference type="SUPFAM" id="SSF51735">
    <property type="entry name" value="NAD(P)-binding Rossmann-fold domains"/>
    <property type="match status" value="1"/>
</dbReference>
<dbReference type="Gene3D" id="3.90.226.10">
    <property type="entry name" value="2-enoyl-CoA Hydratase, Chain A, domain 1"/>
    <property type="match status" value="1"/>
</dbReference>
<keyword evidence="6" id="KW-0442">Lipid degradation</keyword>
<dbReference type="EMBL" id="BSQG01000005">
    <property type="protein sequence ID" value="GLU48979.1"/>
    <property type="molecule type" value="Genomic_DNA"/>
</dbReference>
<proteinExistence type="inferred from homology"/>
<sequence>MSGPLEEAQDLFGDEVVTRALSRDVELPYGAGTAVLITLDNGHDHTKPNTFGPGGLLSLGAAIDAAAARTDVVAVALTGKPFIFAVGADLNGVPRIRTREQAHAIGRLGHDVFRKLGEISVPTFAFVNGAAMGGGLEVALHCRYRTVSSGVPAIALPETFLGLVPGWGGTYLLPNLIGAEQALKLIIDNPLAQNRTIKGPKAFDMGIADAMFEPADFVEESLRWAARVVNGDVTVERAGVDKGEAWDQAVANTGWVVEGKLHGAAPAPVRALDLVAKAKDRTRDEGFAAEDEALADLIMSDELTAGLYAFDLVQKRARRPAGAPDKSLARKVTKVGVVGAGLMAGQFALLFARRLGVPVVMTDLDQERLDRGVGYVHGEVDTLLAKGRVSTDKANRLKSLVTGSLSYEAFSDADFVIEAVFEEMAVKKTVFAKVEEHVSAEAVLATNTSSLSLSEMGADLKHPERLVGFHFFNPVAVMPLLEVIRGDATDEATLATAFVTAKGLKKSAVLVKDAPAFVVNRLLTVFMGEVMAAIEEGTEPEVADRAVAPLGLPMSPLLLLQLVGPAVGLHVAQTLQAAFPDRFAVSAQFEELVATGKKNIFAPDFTIDPEVRALLTGGDRPSGEAEILERVLVALTREIRLMLDEGVVAEPADIDLCLITGGGWPFHLGGITPYLDRSGISEKVNGRLFHPDGLKAV</sequence>
<evidence type="ECO:0000256" key="12">
    <source>
        <dbReference type="ARBA" id="ARBA00049556"/>
    </source>
</evidence>
<protein>
    <submittedName>
        <fullName evidence="15">3-hydroxyacyl-CoA dehydrogenase</fullName>
    </submittedName>
</protein>
<dbReference type="InterPro" id="IPR006108">
    <property type="entry name" value="3HC_DH_C"/>
</dbReference>
<keyword evidence="9" id="KW-0443">Lipid metabolism</keyword>
<comment type="similarity">
    <text evidence="3">In the central section; belongs to the 3-hydroxyacyl-CoA dehydrogenase family.</text>
</comment>
<evidence type="ECO:0000256" key="10">
    <source>
        <dbReference type="ARBA" id="ARBA00023239"/>
    </source>
</evidence>